<dbReference type="GO" id="GO:0022857">
    <property type="term" value="F:transmembrane transporter activity"/>
    <property type="evidence" value="ECO:0007669"/>
    <property type="project" value="InterPro"/>
</dbReference>
<feature type="transmembrane region" description="Helical" evidence="8">
    <location>
        <begin position="310"/>
        <end position="331"/>
    </location>
</feature>
<keyword evidence="4" id="KW-1003">Cell membrane</keyword>
<evidence type="ECO:0000256" key="8">
    <source>
        <dbReference type="SAM" id="Phobius"/>
    </source>
</evidence>
<feature type="transmembrane region" description="Helical" evidence="8">
    <location>
        <begin position="337"/>
        <end position="356"/>
    </location>
</feature>
<dbReference type="PANTHER" id="PTHR30472">
    <property type="entry name" value="FERRIC ENTEROBACTIN TRANSPORT SYSTEM PERMEASE PROTEIN"/>
    <property type="match status" value="1"/>
</dbReference>
<dbReference type="InterPro" id="IPR037294">
    <property type="entry name" value="ABC_BtuC-like"/>
</dbReference>
<evidence type="ECO:0000256" key="6">
    <source>
        <dbReference type="ARBA" id="ARBA00022989"/>
    </source>
</evidence>
<keyword evidence="10" id="KW-1185">Reference proteome</keyword>
<feature type="transmembrane region" description="Helical" evidence="8">
    <location>
        <begin position="96"/>
        <end position="114"/>
    </location>
</feature>
<reference evidence="9" key="1">
    <citation type="submission" date="2021-01" db="EMBL/GenBank/DDBJ databases">
        <title>Whole genome shotgun sequence of Cellulomonas chitinilytica NBRC 110799.</title>
        <authorList>
            <person name="Komaki H."/>
            <person name="Tamura T."/>
        </authorList>
    </citation>
    <scope>NUCLEOTIDE SEQUENCE</scope>
    <source>
        <strain evidence="9">NBRC 110799</strain>
    </source>
</reference>
<protein>
    <submittedName>
        <fullName evidence="9">Iron ABC transporter permease</fullName>
    </submittedName>
</protein>
<evidence type="ECO:0000256" key="3">
    <source>
        <dbReference type="ARBA" id="ARBA00022448"/>
    </source>
</evidence>
<feature type="transmembrane region" description="Helical" evidence="8">
    <location>
        <begin position="150"/>
        <end position="167"/>
    </location>
</feature>
<dbReference type="RefSeq" id="WP_239070323.1">
    <property type="nucleotide sequence ID" value="NZ_BONK01000007.1"/>
</dbReference>
<comment type="similarity">
    <text evidence="2">Belongs to the binding-protein-dependent transport system permease family. FecCD subfamily.</text>
</comment>
<comment type="caution">
    <text evidence="9">The sequence shown here is derived from an EMBL/GenBank/DDBJ whole genome shotgun (WGS) entry which is preliminary data.</text>
</comment>
<evidence type="ECO:0000256" key="7">
    <source>
        <dbReference type="ARBA" id="ARBA00023136"/>
    </source>
</evidence>
<keyword evidence="5 8" id="KW-0812">Transmembrane</keyword>
<dbReference type="AlphaFoldDB" id="A0A919P3E1"/>
<dbReference type="InterPro" id="IPR000522">
    <property type="entry name" value="ABC_transptr_permease_BtuC"/>
</dbReference>
<feature type="transmembrane region" description="Helical" evidence="8">
    <location>
        <begin position="126"/>
        <end position="144"/>
    </location>
</feature>
<dbReference type="PANTHER" id="PTHR30472:SF24">
    <property type="entry name" value="FERRIC ENTEROBACTIN TRANSPORT SYSTEM PERMEASE PROTEIN FEPG"/>
    <property type="match status" value="1"/>
</dbReference>
<name>A0A919P3E1_9CELL</name>
<dbReference type="Pfam" id="PF01032">
    <property type="entry name" value="FecCD"/>
    <property type="match status" value="1"/>
</dbReference>
<proteinExistence type="inferred from homology"/>
<organism evidence="9 10">
    <name type="scientific">Cellulomonas chitinilytica</name>
    <dbReference type="NCBI Taxonomy" id="398759"/>
    <lineage>
        <taxon>Bacteria</taxon>
        <taxon>Bacillati</taxon>
        <taxon>Actinomycetota</taxon>
        <taxon>Actinomycetes</taxon>
        <taxon>Micrococcales</taxon>
        <taxon>Cellulomonadaceae</taxon>
        <taxon>Cellulomonas</taxon>
    </lineage>
</organism>
<evidence type="ECO:0000256" key="1">
    <source>
        <dbReference type="ARBA" id="ARBA00004651"/>
    </source>
</evidence>
<dbReference type="GO" id="GO:0033214">
    <property type="term" value="P:siderophore-iron import into cell"/>
    <property type="evidence" value="ECO:0007669"/>
    <property type="project" value="TreeGrafter"/>
</dbReference>
<evidence type="ECO:0000256" key="5">
    <source>
        <dbReference type="ARBA" id="ARBA00022692"/>
    </source>
</evidence>
<evidence type="ECO:0000256" key="4">
    <source>
        <dbReference type="ARBA" id="ARBA00022475"/>
    </source>
</evidence>
<evidence type="ECO:0000313" key="10">
    <source>
        <dbReference type="Proteomes" id="UP000632740"/>
    </source>
</evidence>
<dbReference type="Gene3D" id="1.10.3470.10">
    <property type="entry name" value="ABC transporter involved in vitamin B12 uptake, BtuC"/>
    <property type="match status" value="1"/>
</dbReference>
<feature type="transmembrane region" description="Helical" evidence="8">
    <location>
        <begin position="179"/>
        <end position="201"/>
    </location>
</feature>
<dbReference type="SUPFAM" id="SSF81345">
    <property type="entry name" value="ABC transporter involved in vitamin B12 uptake, BtuC"/>
    <property type="match status" value="1"/>
</dbReference>
<gene>
    <name evidence="9" type="ORF">Cch01nite_22490</name>
</gene>
<accession>A0A919P3E1</accession>
<comment type="subcellular location">
    <subcellularLocation>
        <location evidence="1">Cell membrane</location>
        <topology evidence="1">Multi-pass membrane protein</topology>
    </subcellularLocation>
</comment>
<dbReference type="EMBL" id="BONK01000007">
    <property type="protein sequence ID" value="GIG21525.1"/>
    <property type="molecule type" value="Genomic_DNA"/>
</dbReference>
<keyword evidence="7 8" id="KW-0472">Membrane</keyword>
<feature type="transmembrane region" description="Helical" evidence="8">
    <location>
        <begin position="221"/>
        <end position="242"/>
    </location>
</feature>
<feature type="transmembrane region" description="Helical" evidence="8">
    <location>
        <begin position="41"/>
        <end position="62"/>
    </location>
</feature>
<keyword evidence="6 8" id="KW-1133">Transmembrane helix</keyword>
<sequence>MSTAVEPVTAEAAVLPGPRTVRVASGPDGSRGLVLVWRRRPLVVCVVALVVAVAAALVTITAGELGIPLSELPAVVAGQGTRIQHWVLYTTRLPRLLVGAGAGAALAVSGAMFQSVTRNPLGSPDVIGLGAGAAAGAAAAGLVWPGVVPVPVGAVLGAFVAVGAVWFGSGSGFSRPQRLVVVGIAVGAMALAFVQLALARASREDALVIAQWLNGSLAARTWADVRLIVAALVVLLPLALLLTRPLQVVEMGDEAATAVGVRTDPTRTRAVLVAVLLTAAAVSVCGPVAFVALTAPQIARRLTRSSGPGMVAAACTGAALLVVADLVAQYALPEQQLPVGIVTAGLGGVYLVFLLVREFRRSAV</sequence>
<evidence type="ECO:0000256" key="2">
    <source>
        <dbReference type="ARBA" id="ARBA00007935"/>
    </source>
</evidence>
<dbReference type="CDD" id="cd06550">
    <property type="entry name" value="TM_ABC_iron-siderophores_like"/>
    <property type="match status" value="1"/>
</dbReference>
<evidence type="ECO:0000313" key="9">
    <source>
        <dbReference type="EMBL" id="GIG21525.1"/>
    </source>
</evidence>
<keyword evidence="3" id="KW-0813">Transport</keyword>
<dbReference type="Proteomes" id="UP000632740">
    <property type="component" value="Unassembled WGS sequence"/>
</dbReference>
<dbReference type="GO" id="GO:0005886">
    <property type="term" value="C:plasma membrane"/>
    <property type="evidence" value="ECO:0007669"/>
    <property type="project" value="UniProtKB-SubCell"/>
</dbReference>